<dbReference type="Gene3D" id="6.10.250.2540">
    <property type="match status" value="2"/>
</dbReference>
<evidence type="ECO:0000313" key="4">
    <source>
        <dbReference type="Proteomes" id="UP000298602"/>
    </source>
</evidence>
<feature type="chain" id="PRO_5020649441" description="t-SNARE coiled-coil homology domain-containing protein" evidence="2">
    <location>
        <begin position="23"/>
        <end position="155"/>
    </location>
</feature>
<dbReference type="KEGG" id="dax:FDQ92_00440"/>
<feature type="transmembrane region" description="Helical" evidence="1">
    <location>
        <begin position="91"/>
        <end position="115"/>
    </location>
</feature>
<evidence type="ECO:0000256" key="2">
    <source>
        <dbReference type="SAM" id="SignalP"/>
    </source>
</evidence>
<evidence type="ECO:0008006" key="5">
    <source>
        <dbReference type="Google" id="ProtNLM"/>
    </source>
</evidence>
<dbReference type="AlphaFoldDB" id="A0A4P8L1M9"/>
<evidence type="ECO:0000313" key="3">
    <source>
        <dbReference type="EMBL" id="QCQ20805.1"/>
    </source>
</evidence>
<keyword evidence="1" id="KW-0812">Transmembrane</keyword>
<dbReference type="RefSeq" id="WP_137422775.1">
    <property type="nucleotide sequence ID" value="NZ_CP040098.1"/>
</dbReference>
<protein>
    <recommendedName>
        <fullName evidence="5">t-SNARE coiled-coil homology domain-containing protein</fullName>
    </recommendedName>
</protein>
<keyword evidence="1" id="KW-1133">Transmembrane helix</keyword>
<feature type="signal peptide" evidence="2">
    <location>
        <begin position="1"/>
        <end position="22"/>
    </location>
</feature>
<accession>A0A4P8L1M9</accession>
<sequence length="155" mass="18430">MSKYLTWLVICVLLSISLDVFAEEVPFTLEDRDRLIRVEVKLEDVDKRFEQIDKRFEQIDKRFIELREDMNKRFDSIDKRFESIEKRFDQLVNIFIGIVAAFAGIVAVTIGFAIWDRRTALRPVLERSERWEMAVREYAKQEPRLAEVLKSLGLM</sequence>
<name>A0A4P8L1M9_9BACT</name>
<reference evidence="3 4" key="2">
    <citation type="submission" date="2019-05" db="EMBL/GenBank/DDBJ databases">
        <authorList>
            <person name="Suflita J.M."/>
            <person name="Marks C.R."/>
        </authorList>
    </citation>
    <scope>NUCLEOTIDE SEQUENCE [LARGE SCALE GENOMIC DNA]</scope>
    <source>
        <strain evidence="3 4">ALDC</strain>
    </source>
</reference>
<organism evidence="3 4">
    <name type="scientific">Desulfoglaeba alkanexedens ALDC</name>
    <dbReference type="NCBI Taxonomy" id="980445"/>
    <lineage>
        <taxon>Bacteria</taxon>
        <taxon>Pseudomonadati</taxon>
        <taxon>Thermodesulfobacteriota</taxon>
        <taxon>Syntrophobacteria</taxon>
        <taxon>Syntrophobacterales</taxon>
        <taxon>Syntrophobacteraceae</taxon>
        <taxon>Desulfoglaeba</taxon>
    </lineage>
</organism>
<gene>
    <name evidence="3" type="ORF">FDQ92_00440</name>
</gene>
<keyword evidence="2" id="KW-0732">Signal</keyword>
<keyword evidence="1" id="KW-0472">Membrane</keyword>
<dbReference type="EMBL" id="CP040098">
    <property type="protein sequence ID" value="QCQ20805.1"/>
    <property type="molecule type" value="Genomic_DNA"/>
</dbReference>
<proteinExistence type="predicted"/>
<dbReference type="Proteomes" id="UP000298602">
    <property type="component" value="Chromosome"/>
</dbReference>
<keyword evidence="4" id="KW-1185">Reference proteome</keyword>
<evidence type="ECO:0000256" key="1">
    <source>
        <dbReference type="SAM" id="Phobius"/>
    </source>
</evidence>
<dbReference type="OrthoDB" id="5419575at2"/>
<reference evidence="3 4" key="1">
    <citation type="submission" date="2019-05" db="EMBL/GenBank/DDBJ databases">
        <title>The Complete Genome Sequence of the n-alkane-degrading Desulfoglaeba alkanexedens ALDC reveals multiple alkylsuccinate synthase gene clusters.</title>
        <authorList>
            <person name="Callaghan A.V."/>
            <person name="Davidova I.A."/>
            <person name="Duncan K.E."/>
            <person name="Morris B."/>
            <person name="McInerney M.J."/>
        </authorList>
    </citation>
    <scope>NUCLEOTIDE SEQUENCE [LARGE SCALE GENOMIC DNA]</scope>
    <source>
        <strain evidence="3 4">ALDC</strain>
    </source>
</reference>